<dbReference type="InterPro" id="IPR036866">
    <property type="entry name" value="RibonucZ/Hydroxyglut_hydro"/>
</dbReference>
<dbReference type="Gene3D" id="3.60.15.10">
    <property type="entry name" value="Ribonuclease Z/Hydroxyacylglutathione hydrolase-like"/>
    <property type="match status" value="1"/>
</dbReference>
<dbReference type="OrthoDB" id="40950at2157"/>
<dbReference type="Gene3D" id="3.40.50.12650">
    <property type="match status" value="1"/>
</dbReference>
<dbReference type="Proteomes" id="UP000199126">
    <property type="component" value="Unassembled WGS sequence"/>
</dbReference>
<sequence length="337" mass="36786">MTGAGSVSLRDGIRIDLATGETLLADATEPAGDLVALSHAHGDHLYTEAPSDVICSALTARLAAARRDDEESLSRTTHPAVEQVAAGHVPGSRATILEDADGTTYLYTGDFSTRDRFTLEGFDAAAVAAEYDVDVLITETTYGKPDYVFEEQATLEGRIVDWLADMHDTPVLLFGYTLGRAQELTQLARRSDRERVFVTGAIERLNEIIADARDVTLDAARYGRDVTLGAGDALILPTQTNNLSFVDHIVRNTGAVKTGFSGWAVEDSFKYRGDYDETFVLSDHSDFSELVATVDRLDPTRVYTQHGFADEFANYLDTERDVAAQSLKNNQTSLDAF</sequence>
<dbReference type="PANTHER" id="PTHR23240">
    <property type="entry name" value="DNA CROSS-LINK REPAIR PROTEIN PSO2/SNM1-RELATED"/>
    <property type="match status" value="1"/>
</dbReference>
<proteinExistence type="predicted"/>
<reference evidence="2" key="1">
    <citation type="submission" date="2016-10" db="EMBL/GenBank/DDBJ databases">
        <authorList>
            <person name="Varghese N."/>
            <person name="Submissions S."/>
        </authorList>
    </citation>
    <scope>NUCLEOTIDE SEQUENCE [LARGE SCALE GENOMIC DNA]</scope>
    <source>
        <strain evidence="2">CGMCC 1.10121</strain>
    </source>
</reference>
<gene>
    <name evidence="1" type="ORF">SAMN04487948_10757</name>
</gene>
<dbReference type="AlphaFoldDB" id="A0A1H8THN9"/>
<accession>A0A1H8THN9</accession>
<dbReference type="GO" id="GO:0003684">
    <property type="term" value="F:damaged DNA binding"/>
    <property type="evidence" value="ECO:0007669"/>
    <property type="project" value="TreeGrafter"/>
</dbReference>
<keyword evidence="2" id="KW-1185">Reference proteome</keyword>
<dbReference type="GO" id="GO:0036297">
    <property type="term" value="P:interstrand cross-link repair"/>
    <property type="evidence" value="ECO:0007669"/>
    <property type="project" value="TreeGrafter"/>
</dbReference>
<protein>
    <submittedName>
        <fullName evidence="1">Putative mRNA 3-end processing factor</fullName>
    </submittedName>
</protein>
<evidence type="ECO:0000313" key="1">
    <source>
        <dbReference type="EMBL" id="SEO90407.1"/>
    </source>
</evidence>
<organism evidence="1 2">
    <name type="scientific">Halogranum amylolyticum</name>
    <dbReference type="NCBI Taxonomy" id="660520"/>
    <lineage>
        <taxon>Archaea</taxon>
        <taxon>Methanobacteriati</taxon>
        <taxon>Methanobacteriota</taxon>
        <taxon>Stenosarchaea group</taxon>
        <taxon>Halobacteria</taxon>
        <taxon>Halobacteriales</taxon>
        <taxon>Haloferacaceae</taxon>
    </lineage>
</organism>
<dbReference type="SUPFAM" id="SSF56281">
    <property type="entry name" value="Metallo-hydrolase/oxidoreductase"/>
    <property type="match status" value="1"/>
</dbReference>
<dbReference type="EMBL" id="FODV01000007">
    <property type="protein sequence ID" value="SEO90407.1"/>
    <property type="molecule type" value="Genomic_DNA"/>
</dbReference>
<name>A0A1H8THN9_9EURY</name>
<dbReference type="RefSeq" id="WP_089825191.1">
    <property type="nucleotide sequence ID" value="NZ_FODV01000007.1"/>
</dbReference>
<dbReference type="GO" id="GO:0035312">
    <property type="term" value="F:5'-3' DNA exonuclease activity"/>
    <property type="evidence" value="ECO:0007669"/>
    <property type="project" value="TreeGrafter"/>
</dbReference>
<dbReference type="GO" id="GO:0006303">
    <property type="term" value="P:double-strand break repair via nonhomologous end joining"/>
    <property type="evidence" value="ECO:0007669"/>
    <property type="project" value="TreeGrafter"/>
</dbReference>
<evidence type="ECO:0000313" key="2">
    <source>
        <dbReference type="Proteomes" id="UP000199126"/>
    </source>
</evidence>